<keyword evidence="7" id="KW-0479">Metal-binding</keyword>
<comment type="caution">
    <text evidence="15">The sequence shown here is derived from an EMBL/GenBank/DDBJ whole genome shotgun (WGS) entry which is preliminary data.</text>
</comment>
<dbReference type="PANTHER" id="PTHR35864:SF1">
    <property type="entry name" value="ZINC METALLOPROTEASE YWHC-RELATED"/>
    <property type="match status" value="1"/>
</dbReference>
<evidence type="ECO:0000313" key="16">
    <source>
        <dbReference type="Proteomes" id="UP000231673"/>
    </source>
</evidence>
<comment type="similarity">
    <text evidence="3">Belongs to the peptidase M50B family.</text>
</comment>
<proteinExistence type="inferred from homology"/>
<accession>A0A2M7IDN4</accession>
<dbReference type="CDD" id="cd06158">
    <property type="entry name" value="S2P-M50_like_1"/>
    <property type="match status" value="1"/>
</dbReference>
<dbReference type="PANTHER" id="PTHR35864">
    <property type="entry name" value="ZINC METALLOPROTEASE MJ0611-RELATED"/>
    <property type="match status" value="1"/>
</dbReference>
<evidence type="ECO:0000256" key="4">
    <source>
        <dbReference type="ARBA" id="ARBA00022475"/>
    </source>
</evidence>
<evidence type="ECO:0000256" key="9">
    <source>
        <dbReference type="ARBA" id="ARBA00022833"/>
    </source>
</evidence>
<evidence type="ECO:0000256" key="7">
    <source>
        <dbReference type="ARBA" id="ARBA00022723"/>
    </source>
</evidence>
<comment type="subcellular location">
    <subcellularLocation>
        <location evidence="2">Cell membrane</location>
        <topology evidence="2">Multi-pass membrane protein</topology>
    </subcellularLocation>
</comment>
<evidence type="ECO:0000256" key="2">
    <source>
        <dbReference type="ARBA" id="ARBA00004651"/>
    </source>
</evidence>
<evidence type="ECO:0000256" key="13">
    <source>
        <dbReference type="SAM" id="Phobius"/>
    </source>
</evidence>
<dbReference type="AlphaFoldDB" id="A0A2M7IDN4"/>
<evidence type="ECO:0000256" key="12">
    <source>
        <dbReference type="ARBA" id="ARBA00023136"/>
    </source>
</evidence>
<gene>
    <name evidence="15" type="ORF">CO003_01785</name>
</gene>
<keyword evidence="5 15" id="KW-0645">Protease</keyword>
<feature type="transmembrane region" description="Helical" evidence="13">
    <location>
        <begin position="121"/>
        <end position="147"/>
    </location>
</feature>
<keyword evidence="4" id="KW-1003">Cell membrane</keyword>
<name>A0A2M7IDN4_9BACT</name>
<dbReference type="InterPro" id="IPR052348">
    <property type="entry name" value="Metallopeptidase_M50B"/>
</dbReference>
<keyword evidence="6 13" id="KW-0812">Transmembrane</keyword>
<evidence type="ECO:0000256" key="11">
    <source>
        <dbReference type="ARBA" id="ARBA00023049"/>
    </source>
</evidence>
<evidence type="ECO:0000313" key="15">
    <source>
        <dbReference type="EMBL" id="PIW74630.1"/>
    </source>
</evidence>
<comment type="cofactor">
    <cofactor evidence="1">
        <name>Zn(2+)</name>
        <dbReference type="ChEBI" id="CHEBI:29105"/>
    </cofactor>
</comment>
<feature type="transmembrane region" description="Helical" evidence="13">
    <location>
        <begin position="95"/>
        <end position="114"/>
    </location>
</feature>
<evidence type="ECO:0000256" key="10">
    <source>
        <dbReference type="ARBA" id="ARBA00022989"/>
    </source>
</evidence>
<dbReference type="InterPro" id="IPR044537">
    <property type="entry name" value="Rip2-like"/>
</dbReference>
<evidence type="ECO:0000256" key="6">
    <source>
        <dbReference type="ARBA" id="ARBA00022692"/>
    </source>
</evidence>
<dbReference type="Proteomes" id="UP000231673">
    <property type="component" value="Unassembled WGS sequence"/>
</dbReference>
<organism evidence="15 16">
    <name type="scientific">Candidatus Portnoybacteria bacterium CG_4_8_14_3_um_filter_44_15</name>
    <dbReference type="NCBI Taxonomy" id="1974803"/>
    <lineage>
        <taxon>Bacteria</taxon>
        <taxon>Candidatus Portnoyibacteriota</taxon>
    </lineage>
</organism>
<evidence type="ECO:0000256" key="5">
    <source>
        <dbReference type="ARBA" id="ARBA00022670"/>
    </source>
</evidence>
<feature type="domain" description="Peptidase M50" evidence="14">
    <location>
        <begin position="126"/>
        <end position="180"/>
    </location>
</feature>
<dbReference type="InterPro" id="IPR008915">
    <property type="entry name" value="Peptidase_M50"/>
</dbReference>
<reference evidence="16" key="1">
    <citation type="submission" date="2017-09" db="EMBL/GenBank/DDBJ databases">
        <title>Depth-based differentiation of microbial function through sediment-hosted aquifers and enrichment of novel symbionts in the deep terrestrial subsurface.</title>
        <authorList>
            <person name="Probst A.J."/>
            <person name="Ladd B."/>
            <person name="Jarett J.K."/>
            <person name="Geller-Mcgrath D.E."/>
            <person name="Sieber C.M.K."/>
            <person name="Emerson J.B."/>
            <person name="Anantharaman K."/>
            <person name="Thomas B.C."/>
            <person name="Malmstrom R."/>
            <person name="Stieglmeier M."/>
            <person name="Klingl A."/>
            <person name="Woyke T."/>
            <person name="Ryan C.M."/>
            <person name="Banfield J.F."/>
        </authorList>
    </citation>
    <scope>NUCLEOTIDE SEQUENCE [LARGE SCALE GENOMIC DNA]</scope>
</reference>
<feature type="transmembrane region" description="Helical" evidence="13">
    <location>
        <begin position="179"/>
        <end position="204"/>
    </location>
</feature>
<protein>
    <submittedName>
        <fullName evidence="15">Site-2 protease family protein</fullName>
    </submittedName>
</protein>
<dbReference type="GO" id="GO:0008237">
    <property type="term" value="F:metallopeptidase activity"/>
    <property type="evidence" value="ECO:0007669"/>
    <property type="project" value="UniProtKB-KW"/>
</dbReference>
<keyword evidence="12 13" id="KW-0472">Membrane</keyword>
<keyword evidence="11" id="KW-0482">Metalloprotease</keyword>
<dbReference type="GO" id="GO:0005886">
    <property type="term" value="C:plasma membrane"/>
    <property type="evidence" value="ECO:0007669"/>
    <property type="project" value="UniProtKB-SubCell"/>
</dbReference>
<evidence type="ECO:0000259" key="14">
    <source>
        <dbReference type="Pfam" id="PF02163"/>
    </source>
</evidence>
<dbReference type="GO" id="GO:0046872">
    <property type="term" value="F:metal ion binding"/>
    <property type="evidence" value="ECO:0007669"/>
    <property type="project" value="UniProtKB-KW"/>
</dbReference>
<keyword evidence="8" id="KW-0378">Hydrolase</keyword>
<evidence type="ECO:0000256" key="3">
    <source>
        <dbReference type="ARBA" id="ARBA00007931"/>
    </source>
</evidence>
<keyword evidence="9" id="KW-0862">Zinc</keyword>
<dbReference type="Pfam" id="PF02163">
    <property type="entry name" value="Peptidase_M50"/>
    <property type="match status" value="1"/>
</dbReference>
<evidence type="ECO:0000256" key="1">
    <source>
        <dbReference type="ARBA" id="ARBA00001947"/>
    </source>
</evidence>
<keyword evidence="10 13" id="KW-1133">Transmembrane helix</keyword>
<sequence length="205" mass="22640">MDSITNLVFQLAVLLMSVVIHEFAHGWAAFYLGDPTAKYYGRLTLNPIKHLDPFGSFIVPVLLVLFRSPVVFGWAKPVPFNPYNLSDQKYGPVKVAAAGPLANLTIALIFGLSLRFLPVSFLSLTGLGPIFGVIVFLNLLLAIFNLVPIPPLDGSKLLFAFLPASLDKVRILLEQYGTIILLFFIFFAFQWIAPLIFGLFNLIVG</sequence>
<dbReference type="GO" id="GO:0006508">
    <property type="term" value="P:proteolysis"/>
    <property type="evidence" value="ECO:0007669"/>
    <property type="project" value="UniProtKB-KW"/>
</dbReference>
<feature type="transmembrane region" description="Helical" evidence="13">
    <location>
        <begin position="54"/>
        <end position="75"/>
    </location>
</feature>
<feature type="transmembrane region" description="Helical" evidence="13">
    <location>
        <begin position="12"/>
        <end position="33"/>
    </location>
</feature>
<dbReference type="EMBL" id="PFGW01000035">
    <property type="protein sequence ID" value="PIW74630.1"/>
    <property type="molecule type" value="Genomic_DNA"/>
</dbReference>
<evidence type="ECO:0000256" key="8">
    <source>
        <dbReference type="ARBA" id="ARBA00022801"/>
    </source>
</evidence>